<dbReference type="EMBL" id="VWNA01000001">
    <property type="protein sequence ID" value="MQT13475.1"/>
    <property type="molecule type" value="Genomic_DNA"/>
</dbReference>
<dbReference type="AlphaFoldDB" id="A0A6A7Y427"/>
<dbReference type="PANTHER" id="PTHR34047:SF8">
    <property type="entry name" value="PROTEIN YKFC"/>
    <property type="match status" value="1"/>
</dbReference>
<evidence type="ECO:0000256" key="1">
    <source>
        <dbReference type="ARBA" id="ARBA00034120"/>
    </source>
</evidence>
<comment type="similarity">
    <text evidence="1">Belongs to the bacterial reverse transcriptase family.</text>
</comment>
<gene>
    <name evidence="3" type="ORF">F0357_12665</name>
</gene>
<dbReference type="RefSeq" id="WP_312861571.1">
    <property type="nucleotide sequence ID" value="NZ_VWNA01000001.1"/>
</dbReference>
<evidence type="ECO:0000313" key="4">
    <source>
        <dbReference type="Proteomes" id="UP000332515"/>
    </source>
</evidence>
<evidence type="ECO:0000259" key="2">
    <source>
        <dbReference type="PROSITE" id="PS50878"/>
    </source>
</evidence>
<dbReference type="Proteomes" id="UP000332515">
    <property type="component" value="Unassembled WGS sequence"/>
</dbReference>
<dbReference type="CDD" id="cd01646">
    <property type="entry name" value="RT_Bac_retron_I"/>
    <property type="match status" value="1"/>
</dbReference>
<dbReference type="InterPro" id="IPR051083">
    <property type="entry name" value="GrpII_Intron_Splice-Mob/Def"/>
</dbReference>
<dbReference type="GO" id="GO:0003964">
    <property type="term" value="F:RNA-directed DNA polymerase activity"/>
    <property type="evidence" value="ECO:0007669"/>
    <property type="project" value="UniProtKB-KW"/>
</dbReference>
<reference evidence="3 4" key="1">
    <citation type="submission" date="2019-09" db="EMBL/GenBank/DDBJ databases">
        <title>Segnochrobactrum spirostomi gen. nov., sp. nov., isolated from the ciliate Spirostomum cf. yagiui and description of a novel family, Segnochrobactraceae fam. nov. within the order Rhizobiales of the class Alphaproteobacteria.</title>
        <authorList>
            <person name="Akter S."/>
            <person name="Shazib S.U.A."/>
            <person name="Shin M.K."/>
        </authorList>
    </citation>
    <scope>NUCLEOTIDE SEQUENCE [LARGE SCALE GENOMIC DNA]</scope>
    <source>
        <strain evidence="3 4">Sp-1</strain>
    </source>
</reference>
<name>A0A6A7Y427_9HYPH</name>
<keyword evidence="4" id="KW-1185">Reference proteome</keyword>
<organism evidence="3 4">
    <name type="scientific">Segnochrobactrum spirostomi</name>
    <dbReference type="NCBI Taxonomy" id="2608987"/>
    <lineage>
        <taxon>Bacteria</taxon>
        <taxon>Pseudomonadati</taxon>
        <taxon>Pseudomonadota</taxon>
        <taxon>Alphaproteobacteria</taxon>
        <taxon>Hyphomicrobiales</taxon>
        <taxon>Segnochrobactraceae</taxon>
        <taxon>Segnochrobactrum</taxon>
    </lineage>
</organism>
<keyword evidence="3" id="KW-0808">Transferase</keyword>
<dbReference type="PANTHER" id="PTHR34047">
    <property type="entry name" value="NUCLEAR INTRON MATURASE 1, MITOCHONDRIAL-RELATED"/>
    <property type="match status" value="1"/>
</dbReference>
<protein>
    <submittedName>
        <fullName evidence="3">Reverse transcriptase</fullName>
    </submittedName>
</protein>
<sequence>MVKVNVSHFQRAAIEIGHNGENDTLPYDLDAVFVKDMADDLSELCFDLFQKIDSLGLRKACKFLSKLTIAAERLLVPSGPHGFRITTKIHPFWNLYLNGLGLAIAEASESQRSNRAHSYRLASEGPSFFDRKKSWRAYKLATLSEPDLNQESSVVIQTDISSFYEHIYHHRLENIIKDLSPSSTLALQIDRILSQLMSGRSFGLPVGGQCSRILAEVMMMPIDRSLTDGGLVWHRYVDDYTLICSSRQDAYEALSNLSHNLADYGLSLNRSKTTLLSAKHYRDFVAAQLGDGEDASVALRELDLHFDPYSDNPAAEYQKLKQSFEKIDITFLLDLEREKSQPDAFVLAQIGRALKFQEPGVAIQLCATLLDPNNLDSFRASWSKIMRGVYAVRTNDEFATIFDEIDSLLDKIPDCAPHLLVPEANMLHYLRAIRFRRTDARGPFLLRAYRDTLSASVRRACIDCWRIWHDRASFNRLRNQWQTMGANEQRMLWLAAGAFGDEGEHARKQLHGALSVNWRLGIEESTQEGGSKITDFATIFLDWVKYDK</sequence>
<feature type="domain" description="Reverse transcriptase" evidence="2">
    <location>
        <begin position="1"/>
        <end position="289"/>
    </location>
</feature>
<dbReference type="InterPro" id="IPR000477">
    <property type="entry name" value="RT_dom"/>
</dbReference>
<dbReference type="Pfam" id="PF00078">
    <property type="entry name" value="RVT_1"/>
    <property type="match status" value="1"/>
</dbReference>
<evidence type="ECO:0000313" key="3">
    <source>
        <dbReference type="EMBL" id="MQT13475.1"/>
    </source>
</evidence>
<keyword evidence="3" id="KW-0695">RNA-directed DNA polymerase</keyword>
<accession>A0A6A7Y427</accession>
<keyword evidence="3" id="KW-0548">Nucleotidyltransferase</keyword>
<proteinExistence type="inferred from homology"/>
<dbReference type="PROSITE" id="PS50878">
    <property type="entry name" value="RT_POL"/>
    <property type="match status" value="1"/>
</dbReference>
<comment type="caution">
    <text evidence="3">The sequence shown here is derived from an EMBL/GenBank/DDBJ whole genome shotgun (WGS) entry which is preliminary data.</text>
</comment>